<keyword evidence="3" id="KW-0274">FAD</keyword>
<keyword evidence="7" id="KW-1185">Reference proteome</keyword>
<dbReference type="InterPro" id="IPR006094">
    <property type="entry name" value="Oxid_FAD_bind_N"/>
</dbReference>
<dbReference type="Pfam" id="PF01565">
    <property type="entry name" value="FAD_binding_4"/>
    <property type="match status" value="1"/>
</dbReference>
<evidence type="ECO:0000313" key="7">
    <source>
        <dbReference type="Proteomes" id="UP000593802"/>
    </source>
</evidence>
<dbReference type="EMBL" id="AP023366">
    <property type="protein sequence ID" value="BCJ86824.1"/>
    <property type="molecule type" value="Genomic_DNA"/>
</dbReference>
<protein>
    <submittedName>
        <fullName evidence="6">Glycolate oxidase</fullName>
    </submittedName>
</protein>
<dbReference type="GO" id="GO:0016491">
    <property type="term" value="F:oxidoreductase activity"/>
    <property type="evidence" value="ECO:0007669"/>
    <property type="project" value="UniProtKB-KW"/>
</dbReference>
<feature type="domain" description="FAD-binding PCMH-type" evidence="5">
    <location>
        <begin position="35"/>
        <end position="216"/>
    </location>
</feature>
<evidence type="ECO:0000256" key="1">
    <source>
        <dbReference type="ARBA" id="ARBA00001974"/>
    </source>
</evidence>
<evidence type="ECO:0000256" key="4">
    <source>
        <dbReference type="ARBA" id="ARBA00023002"/>
    </source>
</evidence>
<dbReference type="GO" id="GO:0071949">
    <property type="term" value="F:FAD binding"/>
    <property type="evidence" value="ECO:0007669"/>
    <property type="project" value="InterPro"/>
</dbReference>
<accession>A0A7I8D9N8</accession>
<keyword evidence="4" id="KW-0560">Oxidoreductase</keyword>
<dbReference type="RefSeq" id="WP_200760783.1">
    <property type="nucleotide sequence ID" value="NZ_AP023366.1"/>
</dbReference>
<gene>
    <name evidence="6" type="primary">glcE</name>
    <name evidence="6" type="ORF">skT53_18090</name>
</gene>
<dbReference type="AlphaFoldDB" id="A0A7I8D9N8"/>
<dbReference type="Proteomes" id="UP000593802">
    <property type="component" value="Chromosome"/>
</dbReference>
<evidence type="ECO:0000256" key="3">
    <source>
        <dbReference type="ARBA" id="ARBA00022827"/>
    </source>
</evidence>
<name>A0A7I8D9N8_9BACL</name>
<dbReference type="PROSITE" id="PS51387">
    <property type="entry name" value="FAD_PCMH"/>
    <property type="match status" value="1"/>
</dbReference>
<evidence type="ECO:0000313" key="6">
    <source>
        <dbReference type="EMBL" id="BCJ86824.1"/>
    </source>
</evidence>
<keyword evidence="2" id="KW-0285">Flavoprotein</keyword>
<proteinExistence type="predicted"/>
<evidence type="ECO:0000259" key="5">
    <source>
        <dbReference type="PROSITE" id="PS51387"/>
    </source>
</evidence>
<organism evidence="6 7">
    <name type="scientific">Effusibacillus dendaii</name>
    <dbReference type="NCBI Taxonomy" id="2743772"/>
    <lineage>
        <taxon>Bacteria</taxon>
        <taxon>Bacillati</taxon>
        <taxon>Bacillota</taxon>
        <taxon>Bacilli</taxon>
        <taxon>Bacillales</taxon>
        <taxon>Alicyclobacillaceae</taxon>
        <taxon>Effusibacillus</taxon>
    </lineage>
</organism>
<dbReference type="SUPFAM" id="SSF55103">
    <property type="entry name" value="FAD-linked oxidases, C-terminal domain"/>
    <property type="match status" value="1"/>
</dbReference>
<dbReference type="InterPro" id="IPR016169">
    <property type="entry name" value="FAD-bd_PCMH_sub2"/>
</dbReference>
<comment type="cofactor">
    <cofactor evidence="1">
        <name>FAD</name>
        <dbReference type="ChEBI" id="CHEBI:57692"/>
    </cofactor>
</comment>
<dbReference type="SUPFAM" id="SSF56176">
    <property type="entry name" value="FAD-binding/transporter-associated domain-like"/>
    <property type="match status" value="1"/>
</dbReference>
<dbReference type="InterPro" id="IPR016164">
    <property type="entry name" value="FAD-linked_Oxase-like_C"/>
</dbReference>
<dbReference type="Gene3D" id="3.30.465.10">
    <property type="match status" value="1"/>
</dbReference>
<reference evidence="6 7" key="1">
    <citation type="submission" date="2020-08" db="EMBL/GenBank/DDBJ databases">
        <title>Complete Genome Sequence of Effusibacillus dendaii Strain skT53, Isolated from Farmland soil.</title>
        <authorList>
            <person name="Konishi T."/>
            <person name="Kawasaki H."/>
        </authorList>
    </citation>
    <scope>NUCLEOTIDE SEQUENCE [LARGE SCALE GENOMIC DNA]</scope>
    <source>
        <strain evidence="7">skT53</strain>
    </source>
</reference>
<dbReference type="PANTHER" id="PTHR11748">
    <property type="entry name" value="D-LACTATE DEHYDROGENASE"/>
    <property type="match status" value="1"/>
</dbReference>
<dbReference type="InterPro" id="IPR004113">
    <property type="entry name" value="FAD-bd_oxidored_4_C"/>
</dbReference>
<dbReference type="PANTHER" id="PTHR11748:SF103">
    <property type="entry name" value="GLYCOLATE OXIDASE SUBUNIT GLCE"/>
    <property type="match status" value="1"/>
</dbReference>
<dbReference type="Pfam" id="PF02913">
    <property type="entry name" value="FAD-oxidase_C"/>
    <property type="match status" value="1"/>
</dbReference>
<dbReference type="KEGG" id="eff:skT53_18090"/>
<sequence>MKVAETNLLQIRVDLQDLIGSSHVSECPAELCGKLGLPDADLVLVEPDSEEAVSAVLKYANERRIAVIPSGNGQQLQMGEAPRAAVILLSSKRLTGIVDYSVGDLTVTVKAGTPYSELQAHLMEHGQFVPILPVTSAESTVGGLVATAAAGPERVLYGSWRDNVIGLRLAYPNGQIIRSGGKVMKNVAGYDMNKLFVGSNGTLAFITEVTFKLRPFPKHRELVKVKSADLQKLVDLAAQVLASELVPSALELVTDQEGGSAAYHLAIGSDDVKSAAAYQTERIKQMADAMGIGQQVLTETNEQVGAYWEAYRTEWKRSEANALLIRAGFPIPRMNDLLPAFEQEAEKNRVSLSYAVSIGVGTLRVRLRSDDRQALKQTALSLRNLAEANGGYLVIEDGEYGLKSEIGVWGTDPSAISYMRGIKNTVDPEGILSPGRFVGGI</sequence>
<dbReference type="InterPro" id="IPR016166">
    <property type="entry name" value="FAD-bd_PCMH"/>
</dbReference>
<dbReference type="InterPro" id="IPR036318">
    <property type="entry name" value="FAD-bd_PCMH-like_sf"/>
</dbReference>
<evidence type="ECO:0000256" key="2">
    <source>
        <dbReference type="ARBA" id="ARBA00022630"/>
    </source>
</evidence>